<reference evidence="2 3" key="1">
    <citation type="submission" date="2017-11" db="EMBL/GenBank/DDBJ databases">
        <title>De novo assembly and phasing of dikaryotic genomes from two isolates of Puccinia coronata f. sp. avenae, the causal agent of oat crown rust.</title>
        <authorList>
            <person name="Miller M.E."/>
            <person name="Zhang Y."/>
            <person name="Omidvar V."/>
            <person name="Sperschneider J."/>
            <person name="Schwessinger B."/>
            <person name="Raley C."/>
            <person name="Palmer J.M."/>
            <person name="Garnica D."/>
            <person name="Upadhyaya N."/>
            <person name="Rathjen J."/>
            <person name="Taylor J.M."/>
            <person name="Park R.F."/>
            <person name="Dodds P.N."/>
            <person name="Hirsch C.D."/>
            <person name="Kianian S.F."/>
            <person name="Figueroa M."/>
        </authorList>
    </citation>
    <scope>NUCLEOTIDE SEQUENCE [LARGE SCALE GENOMIC DNA]</scope>
    <source>
        <strain evidence="2">12NC29</strain>
    </source>
</reference>
<keyword evidence="3" id="KW-1185">Reference proteome</keyword>
<organism evidence="2 3">
    <name type="scientific">Puccinia coronata f. sp. avenae</name>
    <dbReference type="NCBI Taxonomy" id="200324"/>
    <lineage>
        <taxon>Eukaryota</taxon>
        <taxon>Fungi</taxon>
        <taxon>Dikarya</taxon>
        <taxon>Basidiomycota</taxon>
        <taxon>Pucciniomycotina</taxon>
        <taxon>Pucciniomycetes</taxon>
        <taxon>Pucciniales</taxon>
        <taxon>Pucciniaceae</taxon>
        <taxon>Puccinia</taxon>
    </lineage>
</organism>
<name>A0A2N5TX71_9BASI</name>
<proteinExistence type="predicted"/>
<dbReference type="AlphaFoldDB" id="A0A2N5TX71"/>
<dbReference type="EMBL" id="PGCJ01000389">
    <property type="protein sequence ID" value="PLW30090.1"/>
    <property type="molecule type" value="Genomic_DNA"/>
</dbReference>
<evidence type="ECO:0000313" key="2">
    <source>
        <dbReference type="EMBL" id="PLW30090.1"/>
    </source>
</evidence>
<feature type="region of interest" description="Disordered" evidence="1">
    <location>
        <begin position="1"/>
        <end position="21"/>
    </location>
</feature>
<evidence type="ECO:0000313" key="3">
    <source>
        <dbReference type="Proteomes" id="UP000235388"/>
    </source>
</evidence>
<accession>A0A2N5TX71</accession>
<protein>
    <submittedName>
        <fullName evidence="2">Uncharacterized protein</fullName>
    </submittedName>
</protein>
<feature type="compositionally biased region" description="Polar residues" evidence="1">
    <location>
        <begin position="11"/>
        <end position="21"/>
    </location>
</feature>
<evidence type="ECO:0000256" key="1">
    <source>
        <dbReference type="SAM" id="MobiDB-lite"/>
    </source>
</evidence>
<sequence length="112" mass="12728">MGSGGDPEQSRLATTQSYTPRSSYLRPQLESYVNKLGEDDFARLFEEHPSAIYNQLTTLAQDSDRIPYALNTYQNALSKDDYEALKEASANRRVFRKKLQESGIAFQLAMKN</sequence>
<dbReference type="STRING" id="200324.A0A2N5TX71"/>
<gene>
    <name evidence="2" type="ORF">PCANC_23932</name>
</gene>
<comment type="caution">
    <text evidence="2">The sequence shown here is derived from an EMBL/GenBank/DDBJ whole genome shotgun (WGS) entry which is preliminary data.</text>
</comment>
<dbReference type="Proteomes" id="UP000235388">
    <property type="component" value="Unassembled WGS sequence"/>
</dbReference>